<feature type="compositionally biased region" description="Low complexity" evidence="1">
    <location>
        <begin position="62"/>
        <end position="76"/>
    </location>
</feature>
<feature type="compositionally biased region" description="Pro residues" evidence="1">
    <location>
        <begin position="149"/>
        <end position="177"/>
    </location>
</feature>
<sequence>MQCVLFAVSLSSAISSHRIALPFLEATATNTRTNPQLQRRTTVHPSQATPPLLKSAQPPNGSSSPTSPRPFPRLTLGFPSSSSGSFQKWPPTSSPPPPLRPRPGATSPRPSRSASGRRRSAPGTRWCGASWTRSRGTPSSASATARCRPPTPTPRRAPSRPRPSTPRPPREAPPPPWRRGSRRCSSTPRRMVIAYSH</sequence>
<gene>
    <name evidence="2" type="ORF">BDA96_01G492800</name>
</gene>
<protein>
    <submittedName>
        <fullName evidence="2">Uncharacterized protein</fullName>
    </submittedName>
</protein>
<feature type="region of interest" description="Disordered" evidence="1">
    <location>
        <begin position="31"/>
        <end position="197"/>
    </location>
</feature>
<accession>A0A921S6E5</accession>
<dbReference type="EMBL" id="CM027680">
    <property type="protein sequence ID" value="KAG0552255.1"/>
    <property type="molecule type" value="Genomic_DNA"/>
</dbReference>
<dbReference type="Proteomes" id="UP000807115">
    <property type="component" value="Chromosome 1"/>
</dbReference>
<comment type="caution">
    <text evidence="2">The sequence shown here is derived from an EMBL/GenBank/DDBJ whole genome shotgun (WGS) entry which is preliminary data.</text>
</comment>
<feature type="compositionally biased region" description="Low complexity" evidence="1">
    <location>
        <begin position="102"/>
        <end position="114"/>
    </location>
</feature>
<dbReference type="AlphaFoldDB" id="A0A921S6E5"/>
<feature type="compositionally biased region" description="Polar residues" evidence="1">
    <location>
        <begin position="131"/>
        <end position="140"/>
    </location>
</feature>
<reference evidence="2" key="2">
    <citation type="submission" date="2020-10" db="EMBL/GenBank/DDBJ databases">
        <authorList>
            <person name="Cooper E.A."/>
            <person name="Brenton Z.W."/>
            <person name="Flinn B.S."/>
            <person name="Jenkins J."/>
            <person name="Shu S."/>
            <person name="Flowers D."/>
            <person name="Luo F."/>
            <person name="Wang Y."/>
            <person name="Xia P."/>
            <person name="Barry K."/>
            <person name="Daum C."/>
            <person name="Lipzen A."/>
            <person name="Yoshinaga Y."/>
            <person name="Schmutz J."/>
            <person name="Saski C."/>
            <person name="Vermerris W."/>
            <person name="Kresovich S."/>
        </authorList>
    </citation>
    <scope>NUCLEOTIDE SEQUENCE</scope>
</reference>
<feature type="compositionally biased region" description="Pro residues" evidence="1">
    <location>
        <begin position="92"/>
        <end position="101"/>
    </location>
</feature>
<evidence type="ECO:0000256" key="1">
    <source>
        <dbReference type="SAM" id="MobiDB-lite"/>
    </source>
</evidence>
<reference evidence="2" key="1">
    <citation type="journal article" date="2019" name="BMC Genomics">
        <title>A new reference genome for Sorghum bicolor reveals high levels of sequence similarity between sweet and grain genotypes: implications for the genetics of sugar metabolism.</title>
        <authorList>
            <person name="Cooper E.A."/>
            <person name="Brenton Z.W."/>
            <person name="Flinn B.S."/>
            <person name="Jenkins J."/>
            <person name="Shu S."/>
            <person name="Flowers D."/>
            <person name="Luo F."/>
            <person name="Wang Y."/>
            <person name="Xia P."/>
            <person name="Barry K."/>
            <person name="Daum C."/>
            <person name="Lipzen A."/>
            <person name="Yoshinaga Y."/>
            <person name="Schmutz J."/>
            <person name="Saski C."/>
            <person name="Vermerris W."/>
            <person name="Kresovich S."/>
        </authorList>
    </citation>
    <scope>NUCLEOTIDE SEQUENCE</scope>
</reference>
<name>A0A921S6E5_SORBI</name>
<organism evidence="2 3">
    <name type="scientific">Sorghum bicolor</name>
    <name type="common">Sorghum</name>
    <name type="synonym">Sorghum vulgare</name>
    <dbReference type="NCBI Taxonomy" id="4558"/>
    <lineage>
        <taxon>Eukaryota</taxon>
        <taxon>Viridiplantae</taxon>
        <taxon>Streptophyta</taxon>
        <taxon>Embryophyta</taxon>
        <taxon>Tracheophyta</taxon>
        <taxon>Spermatophyta</taxon>
        <taxon>Magnoliopsida</taxon>
        <taxon>Liliopsida</taxon>
        <taxon>Poales</taxon>
        <taxon>Poaceae</taxon>
        <taxon>PACMAD clade</taxon>
        <taxon>Panicoideae</taxon>
        <taxon>Andropogonodae</taxon>
        <taxon>Andropogoneae</taxon>
        <taxon>Sorghinae</taxon>
        <taxon>Sorghum</taxon>
    </lineage>
</organism>
<proteinExistence type="predicted"/>
<evidence type="ECO:0000313" key="3">
    <source>
        <dbReference type="Proteomes" id="UP000807115"/>
    </source>
</evidence>
<feature type="compositionally biased region" description="Polar residues" evidence="1">
    <location>
        <begin position="31"/>
        <end position="49"/>
    </location>
</feature>
<evidence type="ECO:0000313" key="2">
    <source>
        <dbReference type="EMBL" id="KAG0552255.1"/>
    </source>
</evidence>
<dbReference type="EMBL" id="CM027680">
    <property type="protein sequence ID" value="KAG0552256.1"/>
    <property type="molecule type" value="Genomic_DNA"/>
</dbReference>